<reference evidence="2 3" key="1">
    <citation type="submission" date="2024-03" db="EMBL/GenBank/DDBJ databases">
        <authorList>
            <person name="Jo J.-H."/>
        </authorList>
    </citation>
    <scope>NUCLEOTIDE SEQUENCE [LARGE SCALE GENOMIC DNA]</scope>
    <source>
        <strain evidence="2 3">PS1R-30</strain>
    </source>
</reference>
<keyword evidence="2" id="KW-0645">Protease</keyword>
<dbReference type="EMBL" id="JBBHJZ010000006">
    <property type="protein sequence ID" value="MEJ5979207.1"/>
    <property type="molecule type" value="Genomic_DNA"/>
</dbReference>
<dbReference type="Gene3D" id="3.30.2010.10">
    <property type="entry name" value="Metalloproteases ('zincins'), catalytic domain"/>
    <property type="match status" value="1"/>
</dbReference>
<dbReference type="InterPro" id="IPR002725">
    <property type="entry name" value="YgjP-like_metallopeptidase"/>
</dbReference>
<dbReference type="PANTHER" id="PTHR30399:SF1">
    <property type="entry name" value="UTP PYROPHOSPHATASE"/>
    <property type="match status" value="1"/>
</dbReference>
<name>A0ABU8S2M9_9SPHN</name>
<keyword evidence="2" id="KW-0378">Hydrolase</keyword>
<dbReference type="CDD" id="cd07344">
    <property type="entry name" value="M48_yhfN_like"/>
    <property type="match status" value="1"/>
</dbReference>
<sequence>MTMLDWLMRSPRETPSIEIAGQVLPIVVRRLAQARRMTLRLAPDGSEVRLSIPRWGRTAEAVAFARARRDWLESQLAALPRAQAPAPDGMLTYRGAVLRIAHDPARRRKPELAERTIIIGGPAESLPARLKRWLEGEARAVMTEDLTHYCALAGKPMRKLALTSAQRRWGSCGPDGAIRINWRLIMAPDFVRRSVVAHEVAHLVHFDHSPRFHALLDELFEGSIDEANAWLKREGRKLYAAFG</sequence>
<accession>A0ABU8S2M9</accession>
<organism evidence="2 3">
    <name type="scientific">Novosphingobium anseongense</name>
    <dbReference type="NCBI Taxonomy" id="3133436"/>
    <lineage>
        <taxon>Bacteria</taxon>
        <taxon>Pseudomonadati</taxon>
        <taxon>Pseudomonadota</taxon>
        <taxon>Alphaproteobacteria</taxon>
        <taxon>Sphingomonadales</taxon>
        <taxon>Sphingomonadaceae</taxon>
        <taxon>Novosphingobium</taxon>
    </lineage>
</organism>
<keyword evidence="2" id="KW-0482">Metalloprotease</keyword>
<dbReference type="EC" id="3.4.-.-" evidence="2"/>
<evidence type="ECO:0000313" key="2">
    <source>
        <dbReference type="EMBL" id="MEJ5979207.1"/>
    </source>
</evidence>
<dbReference type="InterPro" id="IPR053136">
    <property type="entry name" value="UTP_pyrophosphatase-like"/>
</dbReference>
<proteinExistence type="predicted"/>
<feature type="domain" description="YgjP-like metallopeptidase" evidence="1">
    <location>
        <begin position="36"/>
        <end position="233"/>
    </location>
</feature>
<evidence type="ECO:0000313" key="3">
    <source>
        <dbReference type="Proteomes" id="UP001361239"/>
    </source>
</evidence>
<evidence type="ECO:0000259" key="1">
    <source>
        <dbReference type="Pfam" id="PF01863"/>
    </source>
</evidence>
<protein>
    <submittedName>
        <fullName evidence="2">SprT family zinc-dependent metalloprotease</fullName>
        <ecNumber evidence="2">3.4.-.-</ecNumber>
    </submittedName>
</protein>
<dbReference type="Pfam" id="PF01863">
    <property type="entry name" value="YgjP-like"/>
    <property type="match status" value="1"/>
</dbReference>
<gene>
    <name evidence="2" type="ORF">WG901_21315</name>
</gene>
<dbReference type="PANTHER" id="PTHR30399">
    <property type="entry name" value="UNCHARACTERIZED PROTEIN YGJP"/>
    <property type="match status" value="1"/>
</dbReference>
<keyword evidence="3" id="KW-1185">Reference proteome</keyword>
<dbReference type="Proteomes" id="UP001361239">
    <property type="component" value="Unassembled WGS sequence"/>
</dbReference>
<comment type="caution">
    <text evidence="2">The sequence shown here is derived from an EMBL/GenBank/DDBJ whole genome shotgun (WGS) entry which is preliminary data.</text>
</comment>
<dbReference type="GO" id="GO:0008237">
    <property type="term" value="F:metallopeptidase activity"/>
    <property type="evidence" value="ECO:0007669"/>
    <property type="project" value="UniProtKB-KW"/>
</dbReference>